<sequence length="112" mass="12516">MSMKKHGSGSAETHEEEGSMMLEDLDKEDGIELVVVDKACSCNPKEVEKGLHDSILVAAISSSSHFSLPRLIFFDGNPSLLKMVWHRPFLSSSPIKASSLRYLHLFFDRQLP</sequence>
<dbReference type="Proteomes" id="UP000187203">
    <property type="component" value="Unassembled WGS sequence"/>
</dbReference>
<organism evidence="2 3">
    <name type="scientific">Corchorus olitorius</name>
    <dbReference type="NCBI Taxonomy" id="93759"/>
    <lineage>
        <taxon>Eukaryota</taxon>
        <taxon>Viridiplantae</taxon>
        <taxon>Streptophyta</taxon>
        <taxon>Embryophyta</taxon>
        <taxon>Tracheophyta</taxon>
        <taxon>Spermatophyta</taxon>
        <taxon>Magnoliopsida</taxon>
        <taxon>eudicotyledons</taxon>
        <taxon>Gunneridae</taxon>
        <taxon>Pentapetalae</taxon>
        <taxon>rosids</taxon>
        <taxon>malvids</taxon>
        <taxon>Malvales</taxon>
        <taxon>Malvaceae</taxon>
        <taxon>Grewioideae</taxon>
        <taxon>Apeibeae</taxon>
        <taxon>Corchorus</taxon>
    </lineage>
</organism>
<evidence type="ECO:0000313" key="2">
    <source>
        <dbReference type="EMBL" id="OMP06674.1"/>
    </source>
</evidence>
<gene>
    <name evidence="2" type="ORF">COLO4_07984</name>
</gene>
<feature type="region of interest" description="Disordered" evidence="1">
    <location>
        <begin position="1"/>
        <end position="22"/>
    </location>
</feature>
<keyword evidence="2" id="KW-0689">Ribosomal protein</keyword>
<dbReference type="GO" id="GO:0005840">
    <property type="term" value="C:ribosome"/>
    <property type="evidence" value="ECO:0007669"/>
    <property type="project" value="UniProtKB-KW"/>
</dbReference>
<proteinExistence type="predicted"/>
<protein>
    <submittedName>
        <fullName evidence="2">Ribosomal protein S5</fullName>
    </submittedName>
</protein>
<dbReference type="EMBL" id="AWUE01013544">
    <property type="protein sequence ID" value="OMP06674.1"/>
    <property type="molecule type" value="Genomic_DNA"/>
</dbReference>
<keyword evidence="2" id="KW-0687">Ribonucleoprotein</keyword>
<dbReference type="AlphaFoldDB" id="A0A1R3KI01"/>
<keyword evidence="3" id="KW-1185">Reference proteome</keyword>
<evidence type="ECO:0000256" key="1">
    <source>
        <dbReference type="SAM" id="MobiDB-lite"/>
    </source>
</evidence>
<accession>A0A1R3KI01</accession>
<name>A0A1R3KI01_9ROSI</name>
<reference evidence="3" key="1">
    <citation type="submission" date="2013-09" db="EMBL/GenBank/DDBJ databases">
        <title>Corchorus olitorius genome sequencing.</title>
        <authorList>
            <person name="Alam M."/>
            <person name="Haque M.S."/>
            <person name="Islam M.S."/>
            <person name="Emdad E.M."/>
            <person name="Islam M.M."/>
            <person name="Ahmed B."/>
            <person name="Halim A."/>
            <person name="Hossen Q.M.M."/>
            <person name="Hossain M.Z."/>
            <person name="Ahmed R."/>
            <person name="Khan M.M."/>
            <person name="Islam R."/>
            <person name="Rashid M.M."/>
            <person name="Khan S.A."/>
            <person name="Rahman M.S."/>
            <person name="Alam M."/>
            <person name="Yahiya A.S."/>
            <person name="Khan M.S."/>
            <person name="Azam M.S."/>
            <person name="Haque T."/>
            <person name="Lashkar M.Z.H."/>
            <person name="Akhand A.I."/>
            <person name="Morshed G."/>
            <person name="Roy S."/>
            <person name="Uddin K.S."/>
            <person name="Rabeya T."/>
            <person name="Hossain A.S."/>
            <person name="Chowdhury A."/>
            <person name="Snigdha A.R."/>
            <person name="Mortoza M.S."/>
            <person name="Matin S.A."/>
            <person name="Hoque S.M.E."/>
            <person name="Islam M.K."/>
            <person name="Roy D.K."/>
            <person name="Haider R."/>
            <person name="Moosa M.M."/>
            <person name="Elias S.M."/>
            <person name="Hasan A.M."/>
            <person name="Jahan S."/>
            <person name="Shafiuddin M."/>
            <person name="Mahmood N."/>
            <person name="Shommy N.S."/>
        </authorList>
    </citation>
    <scope>NUCLEOTIDE SEQUENCE [LARGE SCALE GENOMIC DNA]</scope>
    <source>
        <strain evidence="3">cv. O-4</strain>
    </source>
</reference>
<comment type="caution">
    <text evidence="2">The sequence shown here is derived from an EMBL/GenBank/DDBJ whole genome shotgun (WGS) entry which is preliminary data.</text>
</comment>
<evidence type="ECO:0000313" key="3">
    <source>
        <dbReference type="Proteomes" id="UP000187203"/>
    </source>
</evidence>